<feature type="transmembrane region" description="Helical" evidence="1">
    <location>
        <begin position="233"/>
        <end position="259"/>
    </location>
</feature>
<feature type="transmembrane region" description="Helical" evidence="1">
    <location>
        <begin position="157"/>
        <end position="179"/>
    </location>
</feature>
<keyword evidence="4" id="KW-1185">Reference proteome</keyword>
<evidence type="ECO:0000259" key="2">
    <source>
        <dbReference type="Pfam" id="PF20152"/>
    </source>
</evidence>
<feature type="transmembrane region" description="Helical" evidence="1">
    <location>
        <begin position="199"/>
        <end position="221"/>
    </location>
</feature>
<evidence type="ECO:0000313" key="3">
    <source>
        <dbReference type="EMBL" id="KAJ7200033.1"/>
    </source>
</evidence>
<keyword evidence="1" id="KW-1133">Transmembrane helix</keyword>
<accession>A0AAD6V8L6</accession>
<feature type="transmembrane region" description="Helical" evidence="1">
    <location>
        <begin position="265"/>
        <end position="286"/>
    </location>
</feature>
<keyword evidence="1" id="KW-0812">Transmembrane</keyword>
<sequence>MAHAAPPSILFLLEPSAGCRPSLLRACSLNRPVQWYNGVASCSSALNYNSRQLIGYLLHWGLFGALTIQLYLYYEAFPLDRLAIKVLVYTVYIIELVQTMLMTYDAFGTFGYGYGDLSTVTNVHFDWLCIPIMGGIIGFLVQSFYAHRIYVFSESKVIPTFIVTVSLASGIAGFSSGLLEHQLGDLEHIHSRNNYTAAAVWNAGTALCDIIIAGCLTYHLLKHDTEYRRTHLLILKLIRLTIVTGSLTALVAITNLVLFSVHGKIYFTSAGAVQTKLYANAMYAVLISRFQIVGGRGYCSSVDFVATAEFRDNPRMSSGVVHSQQSVVVTIRREVFAERELDELVKTMCINVKGDSASTAGDNQPRSSFCL</sequence>
<feature type="transmembrane region" description="Helical" evidence="1">
    <location>
        <begin position="86"/>
        <end position="104"/>
    </location>
</feature>
<proteinExistence type="predicted"/>
<organism evidence="3 4">
    <name type="scientific">Mycena pura</name>
    <dbReference type="NCBI Taxonomy" id="153505"/>
    <lineage>
        <taxon>Eukaryota</taxon>
        <taxon>Fungi</taxon>
        <taxon>Dikarya</taxon>
        <taxon>Basidiomycota</taxon>
        <taxon>Agaricomycotina</taxon>
        <taxon>Agaricomycetes</taxon>
        <taxon>Agaricomycetidae</taxon>
        <taxon>Agaricales</taxon>
        <taxon>Marasmiineae</taxon>
        <taxon>Mycenaceae</taxon>
        <taxon>Mycena</taxon>
    </lineage>
</organism>
<name>A0AAD6V8L6_9AGAR</name>
<dbReference type="Proteomes" id="UP001219525">
    <property type="component" value="Unassembled WGS sequence"/>
</dbReference>
<protein>
    <recommendedName>
        <fullName evidence="2">DUF6534 domain-containing protein</fullName>
    </recommendedName>
</protein>
<dbReference type="PANTHER" id="PTHR40465">
    <property type="entry name" value="CHROMOSOME 1, WHOLE GENOME SHOTGUN SEQUENCE"/>
    <property type="match status" value="1"/>
</dbReference>
<dbReference type="AlphaFoldDB" id="A0AAD6V8L6"/>
<feature type="transmembrane region" description="Helical" evidence="1">
    <location>
        <begin position="53"/>
        <end position="74"/>
    </location>
</feature>
<dbReference type="Pfam" id="PF20152">
    <property type="entry name" value="DUF6534"/>
    <property type="match status" value="1"/>
</dbReference>
<dbReference type="EMBL" id="JARJCW010000065">
    <property type="protein sequence ID" value="KAJ7200033.1"/>
    <property type="molecule type" value="Genomic_DNA"/>
</dbReference>
<dbReference type="PANTHER" id="PTHR40465:SF1">
    <property type="entry name" value="DUF6534 DOMAIN-CONTAINING PROTEIN"/>
    <property type="match status" value="1"/>
</dbReference>
<feature type="transmembrane region" description="Helical" evidence="1">
    <location>
        <begin position="124"/>
        <end position="145"/>
    </location>
</feature>
<evidence type="ECO:0000256" key="1">
    <source>
        <dbReference type="SAM" id="Phobius"/>
    </source>
</evidence>
<evidence type="ECO:0000313" key="4">
    <source>
        <dbReference type="Proteomes" id="UP001219525"/>
    </source>
</evidence>
<reference evidence="3" key="1">
    <citation type="submission" date="2023-03" db="EMBL/GenBank/DDBJ databases">
        <title>Massive genome expansion in bonnet fungi (Mycena s.s.) driven by repeated elements and novel gene families across ecological guilds.</title>
        <authorList>
            <consortium name="Lawrence Berkeley National Laboratory"/>
            <person name="Harder C.B."/>
            <person name="Miyauchi S."/>
            <person name="Viragh M."/>
            <person name="Kuo A."/>
            <person name="Thoen E."/>
            <person name="Andreopoulos B."/>
            <person name="Lu D."/>
            <person name="Skrede I."/>
            <person name="Drula E."/>
            <person name="Henrissat B."/>
            <person name="Morin E."/>
            <person name="Kohler A."/>
            <person name="Barry K."/>
            <person name="LaButti K."/>
            <person name="Morin E."/>
            <person name="Salamov A."/>
            <person name="Lipzen A."/>
            <person name="Mereny Z."/>
            <person name="Hegedus B."/>
            <person name="Baldrian P."/>
            <person name="Stursova M."/>
            <person name="Weitz H."/>
            <person name="Taylor A."/>
            <person name="Grigoriev I.V."/>
            <person name="Nagy L.G."/>
            <person name="Martin F."/>
            <person name="Kauserud H."/>
        </authorList>
    </citation>
    <scope>NUCLEOTIDE SEQUENCE</scope>
    <source>
        <strain evidence="3">9144</strain>
    </source>
</reference>
<gene>
    <name evidence="3" type="ORF">GGX14DRAFT_661074</name>
</gene>
<comment type="caution">
    <text evidence="3">The sequence shown here is derived from an EMBL/GenBank/DDBJ whole genome shotgun (WGS) entry which is preliminary data.</text>
</comment>
<feature type="domain" description="DUF6534" evidence="2">
    <location>
        <begin position="206"/>
        <end position="289"/>
    </location>
</feature>
<dbReference type="InterPro" id="IPR045339">
    <property type="entry name" value="DUF6534"/>
</dbReference>
<keyword evidence="1" id="KW-0472">Membrane</keyword>